<dbReference type="InterPro" id="IPR033453">
    <property type="entry name" value="Glyco_hydro_30_TIM-barrel"/>
</dbReference>
<protein>
    <submittedName>
        <fullName evidence="7">O-Glycosyl hydrolase family 30</fullName>
    </submittedName>
</protein>
<reference evidence="7 8" key="1">
    <citation type="journal article" date="2013" name="Genome Announc.">
        <title>Draft Genome Sequence of Arcticibacter svalbardensis Strain MN12-7T, a Member of the Family Sphingobacteriaceae Isolated from an Arctic Soil Sample.</title>
        <authorList>
            <person name="Shivaji S."/>
            <person name="Ara S."/>
            <person name="Prasad S."/>
            <person name="Manasa B.P."/>
            <person name="Begum Z."/>
            <person name="Singh A."/>
            <person name="Kumar Pinnaka A."/>
        </authorList>
    </citation>
    <scope>NUCLEOTIDE SEQUENCE [LARGE SCALE GENOMIC DNA]</scope>
    <source>
        <strain evidence="7 8">MN12-7</strain>
    </source>
</reference>
<dbReference type="PANTHER" id="PTHR11069:SF23">
    <property type="entry name" value="LYSOSOMAL ACID GLUCOSYLCERAMIDASE"/>
    <property type="match status" value="1"/>
</dbReference>
<dbReference type="PANTHER" id="PTHR11069">
    <property type="entry name" value="GLUCOSYLCERAMIDASE"/>
    <property type="match status" value="1"/>
</dbReference>
<dbReference type="GO" id="GO:0004348">
    <property type="term" value="F:glucosylceramidase activity"/>
    <property type="evidence" value="ECO:0007669"/>
    <property type="project" value="InterPro"/>
</dbReference>
<comment type="similarity">
    <text evidence="1 4">Belongs to the glycosyl hydrolase 30 family.</text>
</comment>
<keyword evidence="3 4" id="KW-0378">Hydrolase</keyword>
<dbReference type="EMBL" id="AQPN01000101">
    <property type="protein sequence ID" value="EOR93915.1"/>
    <property type="molecule type" value="Genomic_DNA"/>
</dbReference>
<name>R9GQT4_9SPHI</name>
<evidence type="ECO:0000256" key="5">
    <source>
        <dbReference type="SAM" id="SignalP"/>
    </source>
</evidence>
<organism evidence="7 8">
    <name type="scientific">Arcticibacter svalbardensis MN12-7</name>
    <dbReference type="NCBI Taxonomy" id="1150600"/>
    <lineage>
        <taxon>Bacteria</taxon>
        <taxon>Pseudomonadati</taxon>
        <taxon>Bacteroidota</taxon>
        <taxon>Sphingobacteriia</taxon>
        <taxon>Sphingobacteriales</taxon>
        <taxon>Sphingobacteriaceae</taxon>
        <taxon>Arcticibacter</taxon>
    </lineage>
</organism>
<evidence type="ECO:0000313" key="7">
    <source>
        <dbReference type="EMBL" id="EOR93915.1"/>
    </source>
</evidence>
<dbReference type="Gene3D" id="3.20.20.80">
    <property type="entry name" value="Glycosidases"/>
    <property type="match status" value="1"/>
</dbReference>
<dbReference type="SUPFAM" id="SSF51445">
    <property type="entry name" value="(Trans)glycosidases"/>
    <property type="match status" value="1"/>
</dbReference>
<dbReference type="PATRIC" id="fig|1150600.3.peg.2878"/>
<dbReference type="InterPro" id="IPR013780">
    <property type="entry name" value="Glyco_hydro_b"/>
</dbReference>
<dbReference type="eggNOG" id="COG5520">
    <property type="taxonomic scope" value="Bacteria"/>
</dbReference>
<proteinExistence type="inferred from homology"/>
<evidence type="ECO:0000256" key="2">
    <source>
        <dbReference type="ARBA" id="ARBA00022729"/>
    </source>
</evidence>
<dbReference type="InterPro" id="IPR017853">
    <property type="entry name" value="GH"/>
</dbReference>
<feature type="signal peptide" evidence="5">
    <location>
        <begin position="1"/>
        <end position="20"/>
    </location>
</feature>
<keyword evidence="8" id="KW-1185">Reference proteome</keyword>
<sequence>MLLKTASLFCGLLLCMSAFGVSKSKVKDKVKDKVQDIEQIYSTPTKHWVELKKPTASINKNQVKADIVIYSDSLLQKIDGFGGAFNEMGWTSLKTIPDAEAKKVIESLFSKEGCNLSMGRMPIGASDYALSYYSFDDVPEDFVMRDFNIDRDKFILMAYIKEALKVRPDMKLWGSPWTPPAWMKVNEHYSMRNGDLNGRTGGNRMTDGAQILNNATAFKMQERYLKAYALYFSKFVKAYKAEGVNVYAIMPQNEIAYTPNWPACTWRPEDLAYFIKDFMGPQMEKDSLGTEIWLGTINYANPNYVKTILDDKKAAKYIKGVGFQWAGSKCIPTISKDYPQYNFMQTENICGEGENNWTSLQRSWGTMIHYFNNGVSSYMYWNMILDENGMSAWGWPQNSMVVIDKNEKTVKYTDEFYLFKHFSHFVQPGDHLLKSSTGENHIAFKLKDGRVLLLINNPKETEESLNVQVGAKSLNVKLLPTSINSFVLRN</sequence>
<dbReference type="InterPro" id="IPR001139">
    <property type="entry name" value="Glyco_hydro_30"/>
</dbReference>
<keyword evidence="4" id="KW-0326">Glycosidase</keyword>
<dbReference type="GO" id="GO:0016020">
    <property type="term" value="C:membrane"/>
    <property type="evidence" value="ECO:0007669"/>
    <property type="project" value="GOC"/>
</dbReference>
<dbReference type="Pfam" id="PF02055">
    <property type="entry name" value="Glyco_hydro_30"/>
    <property type="match status" value="1"/>
</dbReference>
<dbReference type="STRING" id="1150600.ADIARSV_2908"/>
<evidence type="ECO:0000256" key="1">
    <source>
        <dbReference type="ARBA" id="ARBA00005382"/>
    </source>
</evidence>
<dbReference type="GO" id="GO:0006680">
    <property type="term" value="P:glucosylceramide catabolic process"/>
    <property type="evidence" value="ECO:0007669"/>
    <property type="project" value="TreeGrafter"/>
</dbReference>
<evidence type="ECO:0000256" key="4">
    <source>
        <dbReference type="RuleBase" id="RU361188"/>
    </source>
</evidence>
<gene>
    <name evidence="7" type="ORF">ADIARSV_2908</name>
</gene>
<keyword evidence="2 5" id="KW-0732">Signal</keyword>
<evidence type="ECO:0000256" key="3">
    <source>
        <dbReference type="ARBA" id="ARBA00022801"/>
    </source>
</evidence>
<dbReference type="PRINTS" id="PR00843">
    <property type="entry name" value="GLHYDRLASE30"/>
</dbReference>
<accession>R9GQT4</accession>
<feature type="domain" description="Glycosyl hydrolase family 30 TIM-barrel" evidence="6">
    <location>
        <begin position="78"/>
        <end position="426"/>
    </location>
</feature>
<evidence type="ECO:0000313" key="8">
    <source>
        <dbReference type="Proteomes" id="UP000014174"/>
    </source>
</evidence>
<feature type="chain" id="PRO_5004481924" evidence="5">
    <location>
        <begin position="21"/>
        <end position="490"/>
    </location>
</feature>
<comment type="caution">
    <text evidence="7">The sequence shown here is derived from an EMBL/GenBank/DDBJ whole genome shotgun (WGS) entry which is preliminary data.</text>
</comment>
<evidence type="ECO:0000259" key="6">
    <source>
        <dbReference type="Pfam" id="PF02055"/>
    </source>
</evidence>
<dbReference type="Proteomes" id="UP000014174">
    <property type="component" value="Unassembled WGS sequence"/>
</dbReference>
<dbReference type="AlphaFoldDB" id="R9GQT4"/>
<dbReference type="Gene3D" id="2.60.40.1180">
    <property type="entry name" value="Golgi alpha-mannosidase II"/>
    <property type="match status" value="1"/>
</dbReference>